<organism evidence="1 2">
    <name type="scientific">Pseudomonas laurentiana</name>
    <dbReference type="NCBI Taxonomy" id="2364649"/>
    <lineage>
        <taxon>Bacteria</taxon>
        <taxon>Pseudomonadati</taxon>
        <taxon>Pseudomonadota</taxon>
        <taxon>Gammaproteobacteria</taxon>
        <taxon>Pseudomonadales</taxon>
        <taxon>Pseudomonadaceae</taxon>
        <taxon>Pseudomonas</taxon>
    </lineage>
</organism>
<dbReference type="Gene3D" id="2.30.110.20">
    <property type="entry name" value="Hcp1-like"/>
    <property type="match status" value="1"/>
</dbReference>
<gene>
    <name evidence="1" type="ORF">G3O07_04355</name>
</gene>
<comment type="caution">
    <text evidence="1">The sequence shown here is derived from an EMBL/GenBank/DDBJ whole genome shotgun (WGS) entry which is preliminary data.</text>
</comment>
<dbReference type="PANTHER" id="PTHR36152">
    <property type="entry name" value="CYTOPLASMIC PROTEIN-RELATED"/>
    <property type="match status" value="1"/>
</dbReference>
<protein>
    <submittedName>
        <fullName evidence="1">Type VI secretion system tube protein Hcp</fullName>
    </submittedName>
</protein>
<sequence>MILMKFDPEIKGSSKVKGYEDWVEFETYAISSSRNIQVQGDDRDISNPYVSELMLTKGADKTSPEFFIQAKIGKAFKKATIAVVQAAGANDKPQNLLTFEVAEPIVSSFSTQCSSGNRPSEHISLNFSKIKYDYTNFDGGTSKGSVSKEYNLITNTASAA</sequence>
<dbReference type="InterPro" id="IPR008514">
    <property type="entry name" value="T6SS_Hcp"/>
</dbReference>
<evidence type="ECO:0000313" key="1">
    <source>
        <dbReference type="EMBL" id="NES09132.1"/>
    </source>
</evidence>
<dbReference type="InterPro" id="IPR036624">
    <property type="entry name" value="Hcp1-lik_sf"/>
</dbReference>
<dbReference type="EMBL" id="JAAHBT010000038">
    <property type="protein sequence ID" value="NES09132.1"/>
    <property type="molecule type" value="Genomic_DNA"/>
</dbReference>
<dbReference type="Pfam" id="PF05638">
    <property type="entry name" value="T6SS_HCP"/>
    <property type="match status" value="1"/>
</dbReference>
<dbReference type="RefSeq" id="WP_163933009.1">
    <property type="nucleotide sequence ID" value="NZ_BMQU01000002.1"/>
</dbReference>
<dbReference type="AlphaFoldDB" id="A0A6I5RM07"/>
<keyword evidence="2" id="KW-1185">Reference proteome</keyword>
<dbReference type="PANTHER" id="PTHR36152:SF1">
    <property type="entry name" value="UBIQUITIN-LIKE DOMAIN-CONTAINING PROTEIN"/>
    <property type="match status" value="1"/>
</dbReference>
<dbReference type="SUPFAM" id="SSF141452">
    <property type="entry name" value="Hcp1-like"/>
    <property type="match status" value="1"/>
</dbReference>
<dbReference type="InterPro" id="IPR053165">
    <property type="entry name" value="HSI-I_assembly_Hcp1"/>
</dbReference>
<name>A0A6I5RM07_9PSED</name>
<accession>A0A6I5RM07</accession>
<proteinExistence type="predicted"/>
<reference evidence="1 2" key="1">
    <citation type="submission" date="2020-02" db="EMBL/GenBank/DDBJ databases">
        <title>Broccoli isolated Pseudomonas sp.</title>
        <authorList>
            <person name="Fujikawa T."/>
            <person name="Sawada H."/>
        </authorList>
    </citation>
    <scope>NUCLEOTIDE SEQUENCE [LARGE SCALE GENOMIC DNA]</scope>
    <source>
        <strain evidence="1 2">JCM 32154</strain>
    </source>
</reference>
<dbReference type="Proteomes" id="UP000471751">
    <property type="component" value="Unassembled WGS sequence"/>
</dbReference>
<evidence type="ECO:0000313" key="2">
    <source>
        <dbReference type="Proteomes" id="UP000471751"/>
    </source>
</evidence>